<dbReference type="Proteomes" id="UP000199031">
    <property type="component" value="Unassembled WGS sequence"/>
</dbReference>
<reference evidence="3 4" key="1">
    <citation type="submission" date="2016-10" db="EMBL/GenBank/DDBJ databases">
        <authorList>
            <person name="de Groot N.N."/>
        </authorList>
    </citation>
    <scope>NUCLEOTIDE SEQUENCE [LARGE SCALE GENOMIC DNA]</scope>
    <source>
        <strain evidence="3 4">DSM 28286</strain>
    </source>
</reference>
<name>A0A1I5WEW6_9BACT</name>
<dbReference type="SUPFAM" id="SSF101898">
    <property type="entry name" value="NHL repeat"/>
    <property type="match status" value="2"/>
</dbReference>
<dbReference type="PANTHER" id="PTHR42754">
    <property type="entry name" value="ENDOGLUCANASE"/>
    <property type="match status" value="1"/>
</dbReference>
<evidence type="ECO:0000313" key="4">
    <source>
        <dbReference type="Proteomes" id="UP000199031"/>
    </source>
</evidence>
<keyword evidence="1" id="KW-0732">Signal</keyword>
<keyword evidence="4" id="KW-1185">Reference proteome</keyword>
<dbReference type="InterPro" id="IPR011042">
    <property type="entry name" value="6-blade_b-propeller_TolB-like"/>
</dbReference>
<accession>A0A1I5WEW6</accession>
<protein>
    <submittedName>
        <fullName evidence="3">Por secretion system C-terminal sorting domain-containing protein</fullName>
    </submittedName>
</protein>
<dbReference type="STRING" id="1465490.SAMN05444277_106141"/>
<dbReference type="PANTHER" id="PTHR42754:SF1">
    <property type="entry name" value="LIPOPROTEIN"/>
    <property type="match status" value="1"/>
</dbReference>
<dbReference type="Gene3D" id="2.120.10.30">
    <property type="entry name" value="TolB, C-terminal domain"/>
    <property type="match status" value="2"/>
</dbReference>
<feature type="domain" description="Secretion system C-terminal sorting" evidence="2">
    <location>
        <begin position="466"/>
        <end position="542"/>
    </location>
</feature>
<organism evidence="3 4">
    <name type="scientific">Parafilimonas terrae</name>
    <dbReference type="NCBI Taxonomy" id="1465490"/>
    <lineage>
        <taxon>Bacteria</taxon>
        <taxon>Pseudomonadati</taxon>
        <taxon>Bacteroidota</taxon>
        <taxon>Chitinophagia</taxon>
        <taxon>Chitinophagales</taxon>
        <taxon>Chitinophagaceae</taxon>
        <taxon>Parafilimonas</taxon>
    </lineage>
</organism>
<evidence type="ECO:0000259" key="2">
    <source>
        <dbReference type="Pfam" id="PF18962"/>
    </source>
</evidence>
<dbReference type="Pfam" id="PF18962">
    <property type="entry name" value="Por_Secre_tail"/>
    <property type="match status" value="1"/>
</dbReference>
<dbReference type="RefSeq" id="WP_090658468.1">
    <property type="nucleotide sequence ID" value="NZ_FOXQ01000006.1"/>
</dbReference>
<feature type="chain" id="PRO_5011561604" evidence="1">
    <location>
        <begin position="21"/>
        <end position="545"/>
    </location>
</feature>
<sequence length="545" mass="60479">MKSTISTLIFFFVCISFSLAQQYERAWVKQYQDNAADNHYFNDMAVDKYGNTYTAGYESNWSNYQLTHFYIKKVSSDGKPLWKRYFNNLKDSMDEAIAIATDADGFIYVTGTRKDSATYGTTVSDIVTMKYDSSGKRIWLNRFHDAAYVLASPKDISISPGGAILVTGNETRYASEWGTYINNLLLLKLDKAGKTLWTKKMDNVVGHAGCFDNMNNIIIAGASDPGNLPQTQKPMVLKFKPNGNLAWSNVFNEYNKNGRFYYVQCDLLNNIYINGQTDTIAFYNNPRILTVKYNKAGKQLWSAKEVNSSFTMPFLYGAFTIDAKGNCYVAGTLNYADVNSKRIVTKYAAGGVKKWTDTFNAGFWGPDRPTGIVVDEQQNVIVTGTCYYQNNRHVAITNGYKKNGAPFFTDVYELNSIENTVTLGIQKDPADNLYVAGRSTIVIKYGIAPAAASAIASGLVTGNLTLFPNPARDVLNIGFTAPAGASAYRVIITDVSGNRALIKQLGKPEGKANLTINIEHLKPGIYTMVITDGVTSFTRKFIKEE</sequence>
<evidence type="ECO:0000256" key="1">
    <source>
        <dbReference type="SAM" id="SignalP"/>
    </source>
</evidence>
<dbReference type="InterPro" id="IPR026444">
    <property type="entry name" value="Secre_tail"/>
</dbReference>
<feature type="signal peptide" evidence="1">
    <location>
        <begin position="1"/>
        <end position="20"/>
    </location>
</feature>
<dbReference type="OrthoDB" id="885845at2"/>
<dbReference type="EMBL" id="FOXQ01000006">
    <property type="protein sequence ID" value="SFQ18260.1"/>
    <property type="molecule type" value="Genomic_DNA"/>
</dbReference>
<dbReference type="AlphaFoldDB" id="A0A1I5WEW6"/>
<proteinExistence type="predicted"/>
<dbReference type="NCBIfam" id="TIGR04183">
    <property type="entry name" value="Por_Secre_tail"/>
    <property type="match status" value="1"/>
</dbReference>
<gene>
    <name evidence="3" type="ORF">SAMN05444277_106141</name>
</gene>
<evidence type="ECO:0000313" key="3">
    <source>
        <dbReference type="EMBL" id="SFQ18260.1"/>
    </source>
</evidence>